<evidence type="ECO:0000256" key="6">
    <source>
        <dbReference type="ARBA" id="ARBA00022692"/>
    </source>
</evidence>
<dbReference type="AlphaFoldDB" id="A0A2T6C2F7"/>
<proteinExistence type="inferred from homology"/>
<evidence type="ECO:0000259" key="15">
    <source>
        <dbReference type="Pfam" id="PF00137"/>
    </source>
</evidence>
<dbReference type="GO" id="GO:0008289">
    <property type="term" value="F:lipid binding"/>
    <property type="evidence" value="ECO:0007669"/>
    <property type="project" value="UniProtKB-KW"/>
</dbReference>
<dbReference type="RefSeq" id="WP_108022314.1">
    <property type="nucleotide sequence ID" value="NZ_QBKR01000005.1"/>
</dbReference>
<dbReference type="Gene3D" id="1.20.20.10">
    <property type="entry name" value="F1F0 ATP synthase subunit C"/>
    <property type="match status" value="1"/>
</dbReference>
<comment type="similarity">
    <text evidence="2 14">Belongs to the ATPase C chain family.</text>
</comment>
<reference evidence="16 17" key="1">
    <citation type="submission" date="2018-04" db="EMBL/GenBank/DDBJ databases">
        <title>Genomic Encyclopedia of Archaeal and Bacterial Type Strains, Phase II (KMG-II): from individual species to whole genera.</title>
        <authorList>
            <person name="Goeker M."/>
        </authorList>
    </citation>
    <scope>NUCLEOTIDE SEQUENCE [LARGE SCALE GENOMIC DNA]</scope>
    <source>
        <strain evidence="16 17">DSM 45787</strain>
    </source>
</reference>
<keyword evidence="6 14" id="KW-0812">Transmembrane</keyword>
<evidence type="ECO:0000256" key="2">
    <source>
        <dbReference type="ARBA" id="ARBA00006704"/>
    </source>
</evidence>
<evidence type="ECO:0000256" key="1">
    <source>
        <dbReference type="ARBA" id="ARBA00004651"/>
    </source>
</evidence>
<dbReference type="InterPro" id="IPR000454">
    <property type="entry name" value="ATP_synth_F0_csu"/>
</dbReference>
<dbReference type="NCBIfam" id="NF005363">
    <property type="entry name" value="PRK06876.1"/>
    <property type="match status" value="1"/>
</dbReference>
<organism evidence="16 17">
    <name type="scientific">Melghirimyces profundicolus</name>
    <dbReference type="NCBI Taxonomy" id="1242148"/>
    <lineage>
        <taxon>Bacteria</taxon>
        <taxon>Bacillati</taxon>
        <taxon>Bacillota</taxon>
        <taxon>Bacilli</taxon>
        <taxon>Bacillales</taxon>
        <taxon>Thermoactinomycetaceae</taxon>
        <taxon>Melghirimyces</taxon>
    </lineage>
</organism>
<dbReference type="Proteomes" id="UP000244240">
    <property type="component" value="Unassembled WGS sequence"/>
</dbReference>
<dbReference type="NCBIfam" id="TIGR01260">
    <property type="entry name" value="ATP_synt_c"/>
    <property type="match status" value="1"/>
</dbReference>
<comment type="caution">
    <text evidence="14">Lacks conserved residue(s) required for the propagation of feature annotation.</text>
</comment>
<evidence type="ECO:0000256" key="11">
    <source>
        <dbReference type="ARBA" id="ARBA00023136"/>
    </source>
</evidence>
<feature type="site" description="Reversibly protonated during proton transport" evidence="14">
    <location>
        <position position="54"/>
    </location>
</feature>
<keyword evidence="9 14" id="KW-0406">Ion transport</keyword>
<comment type="caution">
    <text evidence="16">The sequence shown here is derived from an EMBL/GenBank/DDBJ whole genome shotgun (WGS) entry which is preliminary data.</text>
</comment>
<keyword evidence="7 14" id="KW-0375">Hydrogen ion transport</keyword>
<keyword evidence="3 14" id="KW-0813">Transport</keyword>
<evidence type="ECO:0000256" key="5">
    <source>
        <dbReference type="ARBA" id="ARBA00022547"/>
    </source>
</evidence>
<dbReference type="GO" id="GO:0005886">
    <property type="term" value="C:plasma membrane"/>
    <property type="evidence" value="ECO:0007669"/>
    <property type="project" value="UniProtKB-SubCell"/>
</dbReference>
<accession>A0A2T6C2F7</accession>
<dbReference type="PRINTS" id="PR00124">
    <property type="entry name" value="ATPASEC"/>
</dbReference>
<dbReference type="CDD" id="cd18185">
    <property type="entry name" value="ATP-synt_Fo_c_ATPE"/>
    <property type="match status" value="1"/>
</dbReference>
<evidence type="ECO:0000256" key="7">
    <source>
        <dbReference type="ARBA" id="ARBA00022781"/>
    </source>
</evidence>
<dbReference type="HAMAP" id="MF_01396">
    <property type="entry name" value="ATP_synth_c_bact"/>
    <property type="match status" value="1"/>
</dbReference>
<feature type="domain" description="V-ATPase proteolipid subunit C-like" evidence="15">
    <location>
        <begin position="4"/>
        <end position="66"/>
    </location>
</feature>
<dbReference type="InterPro" id="IPR038662">
    <property type="entry name" value="ATP_synth_F0_csu_sf"/>
</dbReference>
<gene>
    <name evidence="14" type="primary">atpE</name>
    <name evidence="16" type="ORF">C8P63_105107</name>
</gene>
<dbReference type="Pfam" id="PF00137">
    <property type="entry name" value="ATP-synt_C"/>
    <property type="match status" value="1"/>
</dbReference>
<keyword evidence="12 14" id="KW-0066">ATP synthesis</keyword>
<evidence type="ECO:0000313" key="16">
    <source>
        <dbReference type="EMBL" id="PTX62512.1"/>
    </source>
</evidence>
<dbReference type="OrthoDB" id="2357540at2"/>
<evidence type="ECO:0000256" key="13">
    <source>
        <dbReference type="ARBA" id="ARBA00025198"/>
    </source>
</evidence>
<dbReference type="GO" id="GO:0033177">
    <property type="term" value="C:proton-transporting two-sector ATPase complex, proton-transporting domain"/>
    <property type="evidence" value="ECO:0007669"/>
    <property type="project" value="InterPro"/>
</dbReference>
<evidence type="ECO:0000313" key="17">
    <source>
        <dbReference type="Proteomes" id="UP000244240"/>
    </source>
</evidence>
<evidence type="ECO:0000256" key="10">
    <source>
        <dbReference type="ARBA" id="ARBA00023121"/>
    </source>
</evidence>
<dbReference type="InterPro" id="IPR020537">
    <property type="entry name" value="ATP_synth_F0_csu_DDCD_BS"/>
</dbReference>
<name>A0A2T6C2F7_9BACL</name>
<dbReference type="EMBL" id="QBKR01000005">
    <property type="protein sequence ID" value="PTX62512.1"/>
    <property type="molecule type" value="Genomic_DNA"/>
</dbReference>
<comment type="function">
    <text evidence="14">Key component of the F(0) channel; it plays a direct role in translocation across the membrane. A homomeric c-ring of between 10-14 subunits forms the central stalk rotor element with the F(1) delta and epsilon subunits.</text>
</comment>
<dbReference type="SUPFAM" id="SSF81333">
    <property type="entry name" value="F1F0 ATP synthase subunit C"/>
    <property type="match status" value="1"/>
</dbReference>
<evidence type="ECO:0000256" key="14">
    <source>
        <dbReference type="HAMAP-Rule" id="MF_01396"/>
    </source>
</evidence>
<keyword evidence="10 14" id="KW-0446">Lipid-binding</keyword>
<evidence type="ECO:0000256" key="8">
    <source>
        <dbReference type="ARBA" id="ARBA00022989"/>
    </source>
</evidence>
<sequence length="74" mass="7499">MTTIAAALMIAFAAIAGGIGNSVVFSKYLEGIARQPEARGTLFGQMFIGIGLVEAVPIISVAFGILVLLGVFGG</sequence>
<keyword evidence="11 14" id="KW-0472">Membrane</keyword>
<keyword evidence="5 14" id="KW-0138">CF(0)</keyword>
<dbReference type="InterPro" id="IPR005953">
    <property type="entry name" value="ATP_synth_csu_bac/chlpt"/>
</dbReference>
<feature type="transmembrane region" description="Helical" evidence="14">
    <location>
        <begin position="46"/>
        <end position="72"/>
    </location>
</feature>
<keyword evidence="4 14" id="KW-1003">Cell membrane</keyword>
<evidence type="ECO:0000256" key="9">
    <source>
        <dbReference type="ARBA" id="ARBA00023065"/>
    </source>
</evidence>
<comment type="function">
    <text evidence="13 14">F(1)F(0) ATP synthase produces ATP from ADP in the presence of a proton or sodium gradient. F-type ATPases consist of two structural domains, F(1) containing the extramembraneous catalytic core and F(0) containing the membrane proton channel, linked together by a central stalk and a peripheral stalk. During catalysis, ATP synthesis in the catalytic domain of F(1) is coupled via a rotary mechanism of the central stalk subunits to proton translocation.</text>
</comment>
<evidence type="ECO:0000256" key="12">
    <source>
        <dbReference type="ARBA" id="ARBA00023310"/>
    </source>
</evidence>
<dbReference type="InterPro" id="IPR002379">
    <property type="entry name" value="ATPase_proteolipid_c-like_dom"/>
</dbReference>
<dbReference type="PROSITE" id="PS00605">
    <property type="entry name" value="ATPASE_C"/>
    <property type="match status" value="1"/>
</dbReference>
<dbReference type="GO" id="GO:0046933">
    <property type="term" value="F:proton-transporting ATP synthase activity, rotational mechanism"/>
    <property type="evidence" value="ECO:0007669"/>
    <property type="project" value="UniProtKB-UniRule"/>
</dbReference>
<dbReference type="InterPro" id="IPR035921">
    <property type="entry name" value="F/V-ATP_Csub_sf"/>
</dbReference>
<evidence type="ECO:0000256" key="4">
    <source>
        <dbReference type="ARBA" id="ARBA00022475"/>
    </source>
</evidence>
<dbReference type="GO" id="GO:0045259">
    <property type="term" value="C:proton-transporting ATP synthase complex"/>
    <property type="evidence" value="ECO:0007669"/>
    <property type="project" value="UniProtKB-KW"/>
</dbReference>
<comment type="subcellular location">
    <subcellularLocation>
        <location evidence="1 14">Cell membrane</location>
        <topology evidence="1 14">Multi-pass membrane protein</topology>
    </subcellularLocation>
</comment>
<evidence type="ECO:0000256" key="3">
    <source>
        <dbReference type="ARBA" id="ARBA00022448"/>
    </source>
</evidence>
<keyword evidence="8 14" id="KW-1133">Transmembrane helix</keyword>
<keyword evidence="17" id="KW-1185">Reference proteome</keyword>
<dbReference type="FunFam" id="1.20.20.10:FF:000002">
    <property type="entry name" value="ATP synthase subunit c"/>
    <property type="match status" value="1"/>
</dbReference>
<protein>
    <recommendedName>
        <fullName evidence="14">ATP synthase subunit c</fullName>
    </recommendedName>
    <alternativeName>
        <fullName evidence="14">ATP synthase F(0) sector subunit c</fullName>
    </alternativeName>
    <alternativeName>
        <fullName evidence="14">F-type ATPase subunit c</fullName>
        <shortName evidence="14">F-ATPase subunit c</shortName>
    </alternativeName>
    <alternativeName>
        <fullName evidence="14">Lipid-binding protein</fullName>
    </alternativeName>
</protein>